<dbReference type="Pfam" id="PF02518">
    <property type="entry name" value="HATPase_c"/>
    <property type="match status" value="1"/>
</dbReference>
<evidence type="ECO:0000256" key="3">
    <source>
        <dbReference type="ARBA" id="ARBA00022553"/>
    </source>
</evidence>
<dbReference type="RefSeq" id="WP_207683098.1">
    <property type="nucleotide sequence ID" value="NZ_CP061800.1"/>
</dbReference>
<dbReference type="InterPro" id="IPR004358">
    <property type="entry name" value="Sig_transdc_His_kin-like_C"/>
</dbReference>
<dbReference type="PROSITE" id="PS50109">
    <property type="entry name" value="HIS_KIN"/>
    <property type="match status" value="1"/>
</dbReference>
<dbReference type="SMART" id="SM00387">
    <property type="entry name" value="HATPase_c"/>
    <property type="match status" value="1"/>
</dbReference>
<organism evidence="5 6">
    <name type="scientific">Desulfonema magnum</name>
    <dbReference type="NCBI Taxonomy" id="45655"/>
    <lineage>
        <taxon>Bacteria</taxon>
        <taxon>Pseudomonadati</taxon>
        <taxon>Thermodesulfobacteriota</taxon>
        <taxon>Desulfobacteria</taxon>
        <taxon>Desulfobacterales</taxon>
        <taxon>Desulfococcaceae</taxon>
        <taxon>Desulfonema</taxon>
    </lineage>
</organism>
<dbReference type="InterPro" id="IPR036890">
    <property type="entry name" value="HATPase_C_sf"/>
</dbReference>
<proteinExistence type="predicted"/>
<dbReference type="AlphaFoldDB" id="A0A975BM61"/>
<dbReference type="CDD" id="cd00075">
    <property type="entry name" value="HATPase"/>
    <property type="match status" value="1"/>
</dbReference>
<evidence type="ECO:0000259" key="4">
    <source>
        <dbReference type="PROSITE" id="PS50109"/>
    </source>
</evidence>
<dbReference type="GO" id="GO:0000155">
    <property type="term" value="F:phosphorelay sensor kinase activity"/>
    <property type="evidence" value="ECO:0007669"/>
    <property type="project" value="InterPro"/>
</dbReference>
<dbReference type="EC" id="2.7.13.3" evidence="2"/>
<dbReference type="InterPro" id="IPR005467">
    <property type="entry name" value="His_kinase_dom"/>
</dbReference>
<keyword evidence="5" id="KW-0418">Kinase</keyword>
<dbReference type="EMBL" id="CP061800">
    <property type="protein sequence ID" value="QTA88249.1"/>
    <property type="molecule type" value="Genomic_DNA"/>
</dbReference>
<dbReference type="PANTHER" id="PTHR43547:SF2">
    <property type="entry name" value="HYBRID SIGNAL TRANSDUCTION HISTIDINE KINASE C"/>
    <property type="match status" value="1"/>
</dbReference>
<comment type="catalytic activity">
    <reaction evidence="1">
        <text>ATP + protein L-histidine = ADP + protein N-phospho-L-histidine.</text>
        <dbReference type="EC" id="2.7.13.3"/>
    </reaction>
</comment>
<protein>
    <recommendedName>
        <fullName evidence="2">histidine kinase</fullName>
        <ecNumber evidence="2">2.7.13.3</ecNumber>
    </recommendedName>
</protein>
<evidence type="ECO:0000256" key="2">
    <source>
        <dbReference type="ARBA" id="ARBA00012438"/>
    </source>
</evidence>
<dbReference type="Proteomes" id="UP000663722">
    <property type="component" value="Chromosome"/>
</dbReference>
<keyword evidence="3" id="KW-0597">Phosphoprotein</keyword>
<feature type="domain" description="Histidine kinase" evidence="4">
    <location>
        <begin position="17"/>
        <end position="257"/>
    </location>
</feature>
<dbReference type="SUPFAM" id="SSF55874">
    <property type="entry name" value="ATPase domain of HSP90 chaperone/DNA topoisomerase II/histidine kinase"/>
    <property type="match status" value="1"/>
</dbReference>
<name>A0A975BM61_9BACT</name>
<keyword evidence="5" id="KW-0808">Transferase</keyword>
<dbReference type="InterPro" id="IPR003594">
    <property type="entry name" value="HATPase_dom"/>
</dbReference>
<dbReference type="Gene3D" id="3.30.565.10">
    <property type="entry name" value="Histidine kinase-like ATPase, C-terminal domain"/>
    <property type="match status" value="1"/>
</dbReference>
<dbReference type="SUPFAM" id="SSF47384">
    <property type="entry name" value="Homodimeric domain of signal transducing histidine kinase"/>
    <property type="match status" value="1"/>
</dbReference>
<dbReference type="PRINTS" id="PR00344">
    <property type="entry name" value="BCTRLSENSOR"/>
</dbReference>
<gene>
    <name evidence="5" type="ORF">dnm_042910</name>
</gene>
<dbReference type="Gene3D" id="1.10.287.130">
    <property type="match status" value="1"/>
</dbReference>
<evidence type="ECO:0000256" key="1">
    <source>
        <dbReference type="ARBA" id="ARBA00000085"/>
    </source>
</evidence>
<keyword evidence="6" id="KW-1185">Reference proteome</keyword>
<accession>A0A975BM61</accession>
<evidence type="ECO:0000313" key="6">
    <source>
        <dbReference type="Proteomes" id="UP000663722"/>
    </source>
</evidence>
<sequence length="260" mass="29388">MKKTDSQNFFREVQVEFLIHELKDPISIIETGIRTLLEKKEKYGALSPRQEKTLKRTLRNTQKARGMLYDLLEVGRTEAGCFNCCGFRPENVVYDVLADVLEIMAGTISEQYKACGGKNEVIEFLADSGIFLNISPRLADAEMLQDETKFRQILGNLIKNALHFRKKWVEINMDQQNGRLIADITDDGPGVEPHHHQMIFQRYAQIKEAEDPTLQRKGHGLGLAGALILAKRLGGNIELKSKKGKGATFRLTLPITLNHI</sequence>
<dbReference type="InterPro" id="IPR036097">
    <property type="entry name" value="HisK_dim/P_sf"/>
</dbReference>
<reference evidence="5" key="1">
    <citation type="journal article" date="2021" name="Microb. Physiol.">
        <title>Proteogenomic Insights into the Physiology of Marine, Sulfate-Reducing, Filamentous Desulfonema limicola and Desulfonema magnum.</title>
        <authorList>
            <person name="Schnaars V."/>
            <person name="Wohlbrand L."/>
            <person name="Scheve S."/>
            <person name="Hinrichs C."/>
            <person name="Reinhardt R."/>
            <person name="Rabus R."/>
        </authorList>
    </citation>
    <scope>NUCLEOTIDE SEQUENCE</scope>
    <source>
        <strain evidence="5">4be13</strain>
    </source>
</reference>
<evidence type="ECO:0000313" key="5">
    <source>
        <dbReference type="EMBL" id="QTA88249.1"/>
    </source>
</evidence>
<dbReference type="PANTHER" id="PTHR43547">
    <property type="entry name" value="TWO-COMPONENT HISTIDINE KINASE"/>
    <property type="match status" value="1"/>
</dbReference>
<dbReference type="KEGG" id="dmm:dnm_042910"/>